<dbReference type="Pfam" id="PF20408">
    <property type="entry name" value="Abhydrolase_11"/>
    <property type="match status" value="1"/>
</dbReference>
<name>A0ABW9RWI5_9BACT</name>
<protein>
    <submittedName>
        <fullName evidence="2">Alpha/beta fold hydrolase</fullName>
    </submittedName>
</protein>
<keyword evidence="3" id="KW-1185">Reference proteome</keyword>
<sequence length="190" mass="20841">MVLSHGAGAGMHHPFMNSLAHELAEAGISTLRFNFPYMENGKRRPDPPQIALKTIEAAIKQAQQLFPRLPVLAGGKSFGGRMTSLYAASNPHNLTGVVFYGFPLHPPGKPSVDRAGHLGKISCPMLFLQGTRDKLATPHLIRQVTEPLPNTTLINLEGADHSFHMLKRSGITDEQMLSQLALHTRKWLPV</sequence>
<accession>A0ABW9RWI5</accession>
<proteinExistence type="predicted"/>
<keyword evidence="2" id="KW-0378">Hydrolase</keyword>
<evidence type="ECO:0000259" key="1">
    <source>
        <dbReference type="Pfam" id="PF20408"/>
    </source>
</evidence>
<dbReference type="InterPro" id="IPR029058">
    <property type="entry name" value="AB_hydrolase_fold"/>
</dbReference>
<evidence type="ECO:0000313" key="2">
    <source>
        <dbReference type="EMBL" id="MTI27365.1"/>
    </source>
</evidence>
<dbReference type="Gene3D" id="3.40.50.1820">
    <property type="entry name" value="alpha/beta hydrolase"/>
    <property type="match status" value="1"/>
</dbReference>
<evidence type="ECO:0000313" key="3">
    <source>
        <dbReference type="Proteomes" id="UP000798808"/>
    </source>
</evidence>
<organism evidence="2 3">
    <name type="scientific">Fulvivirga kasyanovii</name>
    <dbReference type="NCBI Taxonomy" id="396812"/>
    <lineage>
        <taxon>Bacteria</taxon>
        <taxon>Pseudomonadati</taxon>
        <taxon>Bacteroidota</taxon>
        <taxon>Cytophagia</taxon>
        <taxon>Cytophagales</taxon>
        <taxon>Fulvivirgaceae</taxon>
        <taxon>Fulvivirga</taxon>
    </lineage>
</organism>
<dbReference type="Proteomes" id="UP000798808">
    <property type="component" value="Unassembled WGS sequence"/>
</dbReference>
<dbReference type="EMBL" id="SMLW01000624">
    <property type="protein sequence ID" value="MTI27365.1"/>
    <property type="molecule type" value="Genomic_DNA"/>
</dbReference>
<dbReference type="PANTHER" id="PTHR13136:SF11">
    <property type="entry name" value="TESTIS-EXPRESSED PROTEIN 30"/>
    <property type="match status" value="1"/>
</dbReference>
<comment type="caution">
    <text evidence="2">The sequence shown here is derived from an EMBL/GenBank/DDBJ whole genome shotgun (WGS) entry which is preliminary data.</text>
</comment>
<feature type="domain" description="KANL3/Tex30 alpha/beta hydrolase-like" evidence="1">
    <location>
        <begin position="1"/>
        <end position="187"/>
    </location>
</feature>
<gene>
    <name evidence="2" type="ORF">E1163_20585</name>
</gene>
<dbReference type="InterPro" id="IPR046879">
    <property type="entry name" value="KANL3/Tex30_Abhydrolase"/>
</dbReference>
<dbReference type="InterPro" id="IPR026555">
    <property type="entry name" value="NSL3/Tex30"/>
</dbReference>
<dbReference type="GO" id="GO:0016787">
    <property type="term" value="F:hydrolase activity"/>
    <property type="evidence" value="ECO:0007669"/>
    <property type="project" value="UniProtKB-KW"/>
</dbReference>
<dbReference type="PANTHER" id="PTHR13136">
    <property type="entry name" value="TESTIS DEVELOPMENT PROTEIN PRTD"/>
    <property type="match status" value="1"/>
</dbReference>
<dbReference type="SUPFAM" id="SSF53474">
    <property type="entry name" value="alpha/beta-Hydrolases"/>
    <property type="match status" value="1"/>
</dbReference>
<reference evidence="2 3" key="1">
    <citation type="submission" date="2019-02" db="EMBL/GenBank/DDBJ databases">
        <authorList>
            <person name="Goldberg S.R."/>
            <person name="Haltli B.A."/>
            <person name="Correa H."/>
            <person name="Russell K.G."/>
        </authorList>
    </citation>
    <scope>NUCLEOTIDE SEQUENCE [LARGE SCALE GENOMIC DNA]</scope>
    <source>
        <strain evidence="2 3">JCM 16186</strain>
    </source>
</reference>